<evidence type="ECO:0000313" key="3">
    <source>
        <dbReference type="EMBL" id="CAE7452059.1"/>
    </source>
</evidence>
<dbReference type="PANTHER" id="PTHR31303">
    <property type="entry name" value="CTP-DEPENDENT DIACYLGLYCEROL KINASE 1"/>
    <property type="match status" value="1"/>
</dbReference>
<feature type="transmembrane region" description="Helical" evidence="1">
    <location>
        <begin position="136"/>
        <end position="153"/>
    </location>
</feature>
<sequence>MRLSIAVSLALAAAVWLVVGSREASSASRTKYGFIVAAICIGIVGIQYTTALLPKLSGVGHKLNLQRKIQHIATGLALALIFLLFSAQVCTLALGAGTLALILLQVARAASETVNLEFLRLFGSMLKKEERSATRPPAAVFFLLGLFLSLVTFPRRLTLLCTLVATLADPFAAIGGTAFGGPLLQLSAAHKSLGGCITCLSVAALLAVAVVLTTPGAEHTAPSATDTAVVGLFCGLAAAACEVAGGATSWLDDNLLVSFGTGLLIKVFAMVVDFAGLESKALLALLS</sequence>
<dbReference type="GO" id="GO:0004143">
    <property type="term" value="F:ATP-dependent diacylglycerol kinase activity"/>
    <property type="evidence" value="ECO:0007669"/>
    <property type="project" value="InterPro"/>
</dbReference>
<dbReference type="PANTHER" id="PTHR31303:SF1">
    <property type="entry name" value="CTP-DEPENDENT DIACYLGLYCEROL KINASE 1"/>
    <property type="match status" value="1"/>
</dbReference>
<feature type="transmembrane region" description="Helical" evidence="1">
    <location>
        <begin position="75"/>
        <end position="104"/>
    </location>
</feature>
<evidence type="ECO:0000256" key="1">
    <source>
        <dbReference type="SAM" id="Phobius"/>
    </source>
</evidence>
<dbReference type="GO" id="GO:0006654">
    <property type="term" value="P:phosphatidic acid biosynthetic process"/>
    <property type="evidence" value="ECO:0007669"/>
    <property type="project" value="TreeGrafter"/>
</dbReference>
<evidence type="ECO:0000313" key="4">
    <source>
        <dbReference type="Proteomes" id="UP000604046"/>
    </source>
</evidence>
<dbReference type="GO" id="GO:0005789">
    <property type="term" value="C:endoplasmic reticulum membrane"/>
    <property type="evidence" value="ECO:0007669"/>
    <property type="project" value="TreeGrafter"/>
</dbReference>
<reference evidence="3" key="1">
    <citation type="submission" date="2021-02" db="EMBL/GenBank/DDBJ databases">
        <authorList>
            <person name="Dougan E. K."/>
            <person name="Rhodes N."/>
            <person name="Thang M."/>
            <person name="Chan C."/>
        </authorList>
    </citation>
    <scope>NUCLEOTIDE SEQUENCE</scope>
</reference>
<evidence type="ECO:0008006" key="5">
    <source>
        <dbReference type="Google" id="ProtNLM"/>
    </source>
</evidence>
<feature type="transmembrane region" description="Helical" evidence="1">
    <location>
        <begin position="256"/>
        <end position="277"/>
    </location>
</feature>
<keyword evidence="2" id="KW-0732">Signal</keyword>
<feature type="chain" id="PRO_5032797238" description="Dolichol kinase" evidence="2">
    <location>
        <begin position="21"/>
        <end position="287"/>
    </location>
</feature>
<feature type="transmembrane region" description="Helical" evidence="1">
    <location>
        <begin position="160"/>
        <end position="180"/>
    </location>
</feature>
<keyword evidence="1" id="KW-0472">Membrane</keyword>
<feature type="transmembrane region" description="Helical" evidence="1">
    <location>
        <begin position="34"/>
        <end position="54"/>
    </location>
</feature>
<keyword evidence="4" id="KW-1185">Reference proteome</keyword>
<keyword evidence="1" id="KW-0812">Transmembrane</keyword>
<evidence type="ECO:0000256" key="2">
    <source>
        <dbReference type="SAM" id="SignalP"/>
    </source>
</evidence>
<feature type="transmembrane region" description="Helical" evidence="1">
    <location>
        <begin position="192"/>
        <end position="215"/>
    </location>
</feature>
<comment type="caution">
    <text evidence="3">The sequence shown here is derived from an EMBL/GenBank/DDBJ whole genome shotgun (WGS) entry which is preliminary data.</text>
</comment>
<name>A0A812RQD2_9DINO</name>
<accession>A0A812RQD2</accession>
<dbReference type="OrthoDB" id="5673at2759"/>
<organism evidence="3 4">
    <name type="scientific">Symbiodinium natans</name>
    <dbReference type="NCBI Taxonomy" id="878477"/>
    <lineage>
        <taxon>Eukaryota</taxon>
        <taxon>Sar</taxon>
        <taxon>Alveolata</taxon>
        <taxon>Dinophyceae</taxon>
        <taxon>Suessiales</taxon>
        <taxon>Symbiodiniaceae</taxon>
        <taxon>Symbiodinium</taxon>
    </lineage>
</organism>
<keyword evidence="1" id="KW-1133">Transmembrane helix</keyword>
<dbReference type="EMBL" id="CAJNDS010002368">
    <property type="protein sequence ID" value="CAE7452059.1"/>
    <property type="molecule type" value="Genomic_DNA"/>
</dbReference>
<dbReference type="AlphaFoldDB" id="A0A812RQD2"/>
<protein>
    <recommendedName>
        <fullName evidence="5">Dolichol kinase</fullName>
    </recommendedName>
</protein>
<feature type="signal peptide" evidence="2">
    <location>
        <begin position="1"/>
        <end position="20"/>
    </location>
</feature>
<gene>
    <name evidence="3" type="ORF">SNAT2548_LOCUS24774</name>
</gene>
<proteinExistence type="predicted"/>
<dbReference type="InterPro" id="IPR037997">
    <property type="entry name" value="Dgk1-like"/>
</dbReference>
<dbReference type="Proteomes" id="UP000604046">
    <property type="component" value="Unassembled WGS sequence"/>
</dbReference>
<feature type="transmembrane region" description="Helical" evidence="1">
    <location>
        <begin position="227"/>
        <end position="250"/>
    </location>
</feature>